<name>A0A9N7VWY3_PLEPL</name>
<protein>
    <submittedName>
        <fullName evidence="2">Uncharacterized protein</fullName>
    </submittedName>
</protein>
<evidence type="ECO:0000313" key="3">
    <source>
        <dbReference type="Proteomes" id="UP001153269"/>
    </source>
</evidence>
<dbReference type="EMBL" id="CADEAL010004399">
    <property type="protein sequence ID" value="CAB1458688.1"/>
    <property type="molecule type" value="Genomic_DNA"/>
</dbReference>
<gene>
    <name evidence="2" type="ORF">PLEPLA_LOCUS46519</name>
</gene>
<sequence length="257" mass="28176">MIINPRAAIVPDQEFNSLLINKWERERAGGDGRWEDKMVSLKQSNHTDSLHQVGGSARQHKSKTRATNWGFTVSGIPPRDRHHLPPPPSWRSVGPASNASADRLRVSATQPDAYTPTERAESGSCDESSQLIGPEPGRCVRTCLRERAGFSASLAVRARTEVTRGARVRVTHLLCCAATSHHITGLCTKLLLCPSVQLQLFYKRRAMIQMLQLIEKKRAEPGRADVEGGNKATGRRLLAQAISESCTPLSEGRGAGR</sequence>
<proteinExistence type="predicted"/>
<organism evidence="2 3">
    <name type="scientific">Pleuronectes platessa</name>
    <name type="common">European plaice</name>
    <dbReference type="NCBI Taxonomy" id="8262"/>
    <lineage>
        <taxon>Eukaryota</taxon>
        <taxon>Metazoa</taxon>
        <taxon>Chordata</taxon>
        <taxon>Craniata</taxon>
        <taxon>Vertebrata</taxon>
        <taxon>Euteleostomi</taxon>
        <taxon>Actinopterygii</taxon>
        <taxon>Neopterygii</taxon>
        <taxon>Teleostei</taxon>
        <taxon>Neoteleostei</taxon>
        <taxon>Acanthomorphata</taxon>
        <taxon>Carangaria</taxon>
        <taxon>Pleuronectiformes</taxon>
        <taxon>Pleuronectoidei</taxon>
        <taxon>Pleuronectidae</taxon>
        <taxon>Pleuronectes</taxon>
    </lineage>
</organism>
<reference evidence="2" key="1">
    <citation type="submission" date="2020-03" db="EMBL/GenBank/DDBJ databases">
        <authorList>
            <person name="Weist P."/>
        </authorList>
    </citation>
    <scope>NUCLEOTIDE SEQUENCE</scope>
</reference>
<accession>A0A9N7VWY3</accession>
<dbReference type="Proteomes" id="UP001153269">
    <property type="component" value="Unassembled WGS sequence"/>
</dbReference>
<comment type="caution">
    <text evidence="2">The sequence shown here is derived from an EMBL/GenBank/DDBJ whole genome shotgun (WGS) entry which is preliminary data.</text>
</comment>
<evidence type="ECO:0000313" key="2">
    <source>
        <dbReference type="EMBL" id="CAB1458688.1"/>
    </source>
</evidence>
<feature type="region of interest" description="Disordered" evidence="1">
    <location>
        <begin position="69"/>
        <end position="131"/>
    </location>
</feature>
<dbReference type="AlphaFoldDB" id="A0A9N7VWY3"/>
<evidence type="ECO:0000256" key="1">
    <source>
        <dbReference type="SAM" id="MobiDB-lite"/>
    </source>
</evidence>
<keyword evidence="3" id="KW-1185">Reference proteome</keyword>